<dbReference type="InterPro" id="IPR013201">
    <property type="entry name" value="Prot_inhib_I29"/>
</dbReference>
<dbReference type="GO" id="GO:0008234">
    <property type="term" value="F:cysteine-type peptidase activity"/>
    <property type="evidence" value="ECO:0007669"/>
    <property type="project" value="InterPro"/>
</dbReference>
<evidence type="ECO:0000313" key="8">
    <source>
        <dbReference type="Proteomes" id="UP000663877"/>
    </source>
</evidence>
<feature type="domain" description="Cathepsin propeptide inhibitor" evidence="4">
    <location>
        <begin position="51"/>
        <end position="111"/>
    </location>
</feature>
<evidence type="ECO:0000313" key="7">
    <source>
        <dbReference type="Proteomes" id="UP000663832"/>
    </source>
</evidence>
<dbReference type="PROSITE" id="PS00639">
    <property type="entry name" value="THIOL_PROTEASE_HIS"/>
    <property type="match status" value="1"/>
</dbReference>
<dbReference type="CDD" id="cd02248">
    <property type="entry name" value="Peptidase_C1A"/>
    <property type="match status" value="1"/>
</dbReference>
<keyword evidence="7" id="KW-1185">Reference proteome</keyword>
<dbReference type="Pfam" id="PF08246">
    <property type="entry name" value="Inhibitor_I29"/>
    <property type="match status" value="1"/>
</dbReference>
<dbReference type="Pfam" id="PF00112">
    <property type="entry name" value="Peptidase_C1"/>
    <property type="match status" value="1"/>
</dbReference>
<accession>A0A815C710</accession>
<sequence length="375" mass="43363">MEYLRHLLILCLLGYVSSSVTVQEYVDKLLVNTNNKIATIESNPELVNRIYHYFKEQYSQEHTNKLVDFKRSKRVEIFKSNLKYVIEHNENPSTTFKLKLNEMSDWTDSERDQLRTNIQNGPVNTKEPVESRDEIIVPDEFDWINQTRVPYAVTPVKNQRHCGSCYAFAMVGALEKTYAELYNQSGPLSPQELIDCSDANGCEGGSFEDTFNYIQRNGDKISLEKDYPSTSDGKQNEKCLRTNQTTLSLNPKYRLQYEQLQTENEDNMKKVLYHRGPIYFSFNCGKREGNDTMLRDVSNKFDHYASGVFDVPGCPTHRNMNHALVIVGYGTENGVEFWKVKNSWGATWGDHGYLKIKRNDNMCGIATWPYYTGLF</sequence>
<dbReference type="InterPro" id="IPR013128">
    <property type="entry name" value="Peptidase_C1A"/>
</dbReference>
<proteinExistence type="inferred from homology"/>
<dbReference type="InterPro" id="IPR039417">
    <property type="entry name" value="Peptidase_C1A_papain-like"/>
</dbReference>
<dbReference type="EMBL" id="CAJNOI010000454">
    <property type="protein sequence ID" value="CAF1283161.1"/>
    <property type="molecule type" value="Genomic_DNA"/>
</dbReference>
<dbReference type="SMART" id="SM00645">
    <property type="entry name" value="Pept_C1"/>
    <property type="match status" value="1"/>
</dbReference>
<name>A0A815C710_9BILA</name>
<dbReference type="SMART" id="SM00848">
    <property type="entry name" value="Inhibitor_I29"/>
    <property type="match status" value="1"/>
</dbReference>
<dbReference type="Proteomes" id="UP000663877">
    <property type="component" value="Unassembled WGS sequence"/>
</dbReference>
<dbReference type="PRINTS" id="PR00705">
    <property type="entry name" value="PAPAIN"/>
</dbReference>
<dbReference type="EMBL" id="CAJNOM010000808">
    <property type="protein sequence ID" value="CAF1565665.1"/>
    <property type="molecule type" value="Genomic_DNA"/>
</dbReference>
<dbReference type="Proteomes" id="UP000663832">
    <property type="component" value="Unassembled WGS sequence"/>
</dbReference>
<evidence type="ECO:0000256" key="1">
    <source>
        <dbReference type="ARBA" id="ARBA00008455"/>
    </source>
</evidence>
<keyword evidence="2" id="KW-0732">Signal</keyword>
<evidence type="ECO:0000313" key="6">
    <source>
        <dbReference type="EMBL" id="CAF1565665.1"/>
    </source>
</evidence>
<dbReference type="SUPFAM" id="SSF54001">
    <property type="entry name" value="Cysteine proteinases"/>
    <property type="match status" value="1"/>
</dbReference>
<protein>
    <submittedName>
        <fullName evidence="5">Uncharacterized protein</fullName>
    </submittedName>
</protein>
<feature type="chain" id="PRO_5036227047" evidence="2">
    <location>
        <begin position="19"/>
        <end position="375"/>
    </location>
</feature>
<feature type="domain" description="Peptidase C1A papain C-terminal" evidence="3">
    <location>
        <begin position="137"/>
        <end position="373"/>
    </location>
</feature>
<organism evidence="5 8">
    <name type="scientific">Adineta steineri</name>
    <dbReference type="NCBI Taxonomy" id="433720"/>
    <lineage>
        <taxon>Eukaryota</taxon>
        <taxon>Metazoa</taxon>
        <taxon>Spiralia</taxon>
        <taxon>Gnathifera</taxon>
        <taxon>Rotifera</taxon>
        <taxon>Eurotatoria</taxon>
        <taxon>Bdelloidea</taxon>
        <taxon>Adinetida</taxon>
        <taxon>Adinetidae</taxon>
        <taxon>Adineta</taxon>
    </lineage>
</organism>
<evidence type="ECO:0000259" key="4">
    <source>
        <dbReference type="SMART" id="SM00848"/>
    </source>
</evidence>
<gene>
    <name evidence="5" type="ORF">BJG266_LOCUS31318</name>
    <name evidence="6" type="ORF">QVE165_LOCUS48325</name>
</gene>
<comment type="similarity">
    <text evidence="1">Belongs to the peptidase C1 family.</text>
</comment>
<evidence type="ECO:0000313" key="5">
    <source>
        <dbReference type="EMBL" id="CAF1283161.1"/>
    </source>
</evidence>
<dbReference type="OrthoDB" id="10253408at2759"/>
<comment type="caution">
    <text evidence="5">The sequence shown here is derived from an EMBL/GenBank/DDBJ whole genome shotgun (WGS) entry which is preliminary data.</text>
</comment>
<evidence type="ECO:0000256" key="2">
    <source>
        <dbReference type="SAM" id="SignalP"/>
    </source>
</evidence>
<dbReference type="GO" id="GO:0006508">
    <property type="term" value="P:proteolysis"/>
    <property type="evidence" value="ECO:0007669"/>
    <property type="project" value="InterPro"/>
</dbReference>
<feature type="signal peptide" evidence="2">
    <location>
        <begin position="1"/>
        <end position="18"/>
    </location>
</feature>
<dbReference type="PANTHER" id="PTHR12411">
    <property type="entry name" value="CYSTEINE PROTEASE FAMILY C1-RELATED"/>
    <property type="match status" value="1"/>
</dbReference>
<dbReference type="InterPro" id="IPR025660">
    <property type="entry name" value="Pept_his_AS"/>
</dbReference>
<evidence type="ECO:0000259" key="3">
    <source>
        <dbReference type="SMART" id="SM00645"/>
    </source>
</evidence>
<reference evidence="5" key="1">
    <citation type="submission" date="2021-02" db="EMBL/GenBank/DDBJ databases">
        <authorList>
            <person name="Nowell W R."/>
        </authorList>
    </citation>
    <scope>NUCLEOTIDE SEQUENCE</scope>
</reference>
<dbReference type="InterPro" id="IPR000668">
    <property type="entry name" value="Peptidase_C1A_C"/>
</dbReference>
<dbReference type="InterPro" id="IPR038765">
    <property type="entry name" value="Papain-like_cys_pep_sf"/>
</dbReference>
<dbReference type="Gene3D" id="3.90.70.10">
    <property type="entry name" value="Cysteine proteinases"/>
    <property type="match status" value="1"/>
</dbReference>
<dbReference type="AlphaFoldDB" id="A0A815C710"/>